<name>A0A516SG41_9NEIS</name>
<dbReference type="Gene3D" id="3.80.10.10">
    <property type="entry name" value="Ribonuclease Inhibitor"/>
    <property type="match status" value="2"/>
</dbReference>
<dbReference type="KEGG" id="cari:FNU76_12425"/>
<accession>A0A516SG41</accession>
<proteinExistence type="predicted"/>
<dbReference type="EMBL" id="CP041730">
    <property type="protein sequence ID" value="QDQ27102.1"/>
    <property type="molecule type" value="Genomic_DNA"/>
</dbReference>
<dbReference type="OrthoDB" id="636045at2"/>
<dbReference type="InterPro" id="IPR032675">
    <property type="entry name" value="LRR_dom_sf"/>
</dbReference>
<dbReference type="SMART" id="SM00368">
    <property type="entry name" value="LRR_RI"/>
    <property type="match status" value="9"/>
</dbReference>
<dbReference type="InterPro" id="IPR001611">
    <property type="entry name" value="Leu-rich_rpt"/>
</dbReference>
<sequence length="476" mass="51630">MMISGTPLSVSAGYAAQSTSEDRQSERIREFYDRLRKCDRTLEAIRLEGADFSPGDIGELVDLLKKNRQVQTLELAHNTCGQQAAHILANALAETGLTALSLYRMNVGNQGAEALAKGLQQNNTLHVLELRENQIGARGAHALANALPHSRGLTVLDLSVNQFGPSGISSLAESLIRGCPLVNLTLNHNTCGEIGLRALARVLTYRTPLTSLALIACSLESDGMEEFARGLSRNTNLTSLYCCHNKIGDKGAEALATALESNLHLTQIDLSHNAIGDAGARKLARALPLNTSLAVLGLWSNKIGDDGANALAEGLQLNSTLIDMPALDLRPSFDSSARIAKHILDDIGTLLSRNETLAYARAEAFLEAGRQLANTRLLMAACVQFKRAERTCGAPRFLSTVRREIENARLKIKVADGLVKEGQKQMAKQYFQAAEWYFKAALIVCTDHETALHGMHEIDEIKVRLCTLTPPSFGSR</sequence>
<dbReference type="Proteomes" id="UP000317550">
    <property type="component" value="Chromosome"/>
</dbReference>
<evidence type="ECO:0000313" key="2">
    <source>
        <dbReference type="EMBL" id="QDQ27102.1"/>
    </source>
</evidence>
<dbReference type="RefSeq" id="WP_144278495.1">
    <property type="nucleotide sequence ID" value="NZ_CP041730.1"/>
</dbReference>
<evidence type="ECO:0000313" key="3">
    <source>
        <dbReference type="Proteomes" id="UP000317550"/>
    </source>
</evidence>
<dbReference type="Pfam" id="PF13516">
    <property type="entry name" value="LRR_6"/>
    <property type="match status" value="5"/>
</dbReference>
<dbReference type="SUPFAM" id="SSF52047">
    <property type="entry name" value="RNI-like"/>
    <property type="match status" value="1"/>
</dbReference>
<protein>
    <submittedName>
        <fullName evidence="2">Uncharacterized protein</fullName>
    </submittedName>
</protein>
<reference evidence="3" key="1">
    <citation type="submission" date="2019-07" db="EMBL/GenBank/DDBJ databases">
        <title>Chitinimonas sp. nov., isolated from Ny-Alesund, arctica soil.</title>
        <authorList>
            <person name="Xu Q."/>
            <person name="Peng F."/>
        </authorList>
    </citation>
    <scope>NUCLEOTIDE SEQUENCE [LARGE SCALE GENOMIC DNA]</scope>
    <source>
        <strain evidence="3">R3-44</strain>
    </source>
</reference>
<organism evidence="2 3">
    <name type="scientific">Chitinimonas arctica</name>
    <dbReference type="NCBI Taxonomy" id="2594795"/>
    <lineage>
        <taxon>Bacteria</taxon>
        <taxon>Pseudomonadati</taxon>
        <taxon>Pseudomonadota</taxon>
        <taxon>Betaproteobacteria</taxon>
        <taxon>Neisseriales</taxon>
        <taxon>Chitinibacteraceae</taxon>
        <taxon>Chitinimonas</taxon>
    </lineage>
</organism>
<keyword evidence="1" id="KW-0677">Repeat</keyword>
<keyword evidence="3" id="KW-1185">Reference proteome</keyword>
<dbReference type="PANTHER" id="PTHR24111:SF0">
    <property type="entry name" value="LEUCINE-RICH REPEAT-CONTAINING PROTEIN"/>
    <property type="match status" value="1"/>
</dbReference>
<dbReference type="InterPro" id="IPR052201">
    <property type="entry name" value="LRR-containing_regulator"/>
</dbReference>
<dbReference type="AlphaFoldDB" id="A0A516SG41"/>
<evidence type="ECO:0000256" key="1">
    <source>
        <dbReference type="ARBA" id="ARBA00022737"/>
    </source>
</evidence>
<dbReference type="PANTHER" id="PTHR24111">
    <property type="entry name" value="LEUCINE-RICH REPEAT-CONTAINING PROTEIN 34"/>
    <property type="match status" value="1"/>
</dbReference>
<gene>
    <name evidence="2" type="ORF">FNU76_12425</name>
</gene>